<name>A0ABS4IEZ2_9BACI</name>
<accession>A0ABS4IEZ2</accession>
<sequence>MKKRSLIAFIGLTIACSLFFSQKVSAHELYIEVDEFTDSEELRVDIKWGHIRDYVDPADVEDYQLHVRYPNEDVEQLDLEESGVYVRAYVPIEGDGDYVFWAERKPITYEPDDSVTQLSNQMAKHIHHVGDGNSTANEAVEAELEVIPTMNTANFSTGNFSGTIILDGDEVNDATVTAYGPEFEVLETVSADDGTFDFTFDSAGKWLIRVNVEVDEPGSIEGEEYELISHTSTLLIDTEQPAEDEAGDSNIWSLASMLVVGLLIGASVGMLILRRK</sequence>
<dbReference type="Proteomes" id="UP001519345">
    <property type="component" value="Unassembled WGS sequence"/>
</dbReference>
<feature type="signal peptide" evidence="2">
    <location>
        <begin position="1"/>
        <end position="26"/>
    </location>
</feature>
<keyword evidence="1" id="KW-1133">Transmembrane helix</keyword>
<dbReference type="EMBL" id="JAGGKX010000006">
    <property type="protein sequence ID" value="MBP1969465.1"/>
    <property type="molecule type" value="Genomic_DNA"/>
</dbReference>
<protein>
    <submittedName>
        <fullName evidence="3">GH25 family protein</fullName>
    </submittedName>
</protein>
<reference evidence="3 4" key="1">
    <citation type="submission" date="2021-03" db="EMBL/GenBank/DDBJ databases">
        <title>Genomic Encyclopedia of Type Strains, Phase IV (KMG-IV): sequencing the most valuable type-strain genomes for metagenomic binning, comparative biology and taxonomic classification.</title>
        <authorList>
            <person name="Goeker M."/>
        </authorList>
    </citation>
    <scope>NUCLEOTIDE SEQUENCE [LARGE SCALE GENOMIC DNA]</scope>
    <source>
        <strain evidence="3 4">DSM 25609</strain>
    </source>
</reference>
<gene>
    <name evidence="3" type="ORF">J2Z83_001569</name>
</gene>
<keyword evidence="4" id="KW-1185">Reference proteome</keyword>
<evidence type="ECO:0000313" key="3">
    <source>
        <dbReference type="EMBL" id="MBP1969465.1"/>
    </source>
</evidence>
<keyword evidence="1" id="KW-0472">Membrane</keyword>
<proteinExistence type="predicted"/>
<evidence type="ECO:0000313" key="4">
    <source>
        <dbReference type="Proteomes" id="UP001519345"/>
    </source>
</evidence>
<comment type="caution">
    <text evidence="3">The sequence shown here is derived from an EMBL/GenBank/DDBJ whole genome shotgun (WGS) entry which is preliminary data.</text>
</comment>
<keyword evidence="1" id="KW-0812">Transmembrane</keyword>
<feature type="chain" id="PRO_5046897688" evidence="2">
    <location>
        <begin position="27"/>
        <end position="276"/>
    </location>
</feature>
<dbReference type="Pfam" id="PF10670">
    <property type="entry name" value="DUF4198"/>
    <property type="match status" value="1"/>
</dbReference>
<organism evidence="3 4">
    <name type="scientific">Virgibacillus natechei</name>
    <dbReference type="NCBI Taxonomy" id="1216297"/>
    <lineage>
        <taxon>Bacteria</taxon>
        <taxon>Bacillati</taxon>
        <taxon>Bacillota</taxon>
        <taxon>Bacilli</taxon>
        <taxon>Bacillales</taxon>
        <taxon>Bacillaceae</taxon>
        <taxon>Virgibacillus</taxon>
    </lineage>
</organism>
<feature type="transmembrane region" description="Helical" evidence="1">
    <location>
        <begin position="251"/>
        <end position="273"/>
    </location>
</feature>
<keyword evidence="2" id="KW-0732">Signal</keyword>
<evidence type="ECO:0000256" key="1">
    <source>
        <dbReference type="SAM" id="Phobius"/>
    </source>
</evidence>
<dbReference type="PROSITE" id="PS51257">
    <property type="entry name" value="PROKAR_LIPOPROTEIN"/>
    <property type="match status" value="1"/>
</dbReference>
<evidence type="ECO:0000256" key="2">
    <source>
        <dbReference type="SAM" id="SignalP"/>
    </source>
</evidence>
<dbReference type="InterPro" id="IPR019613">
    <property type="entry name" value="DUF4198"/>
</dbReference>
<dbReference type="RefSeq" id="WP_209462654.1">
    <property type="nucleotide sequence ID" value="NZ_CP110224.1"/>
</dbReference>